<accession>A0ABS7GLW4</accession>
<evidence type="ECO:0008006" key="3">
    <source>
        <dbReference type="Google" id="ProtNLM"/>
    </source>
</evidence>
<evidence type="ECO:0000313" key="1">
    <source>
        <dbReference type="EMBL" id="MBW9051007.1"/>
    </source>
</evidence>
<dbReference type="RefSeq" id="WP_220332555.1">
    <property type="nucleotide sequence ID" value="NZ_JAEUAK010000001.1"/>
</dbReference>
<organism evidence="1 2">
    <name type="scientific">Rhizobium mesosinicum</name>
    <dbReference type="NCBI Taxonomy" id="335017"/>
    <lineage>
        <taxon>Bacteria</taxon>
        <taxon>Pseudomonadati</taxon>
        <taxon>Pseudomonadota</taxon>
        <taxon>Alphaproteobacteria</taxon>
        <taxon>Hyphomicrobiales</taxon>
        <taxon>Rhizobiaceae</taxon>
        <taxon>Rhizobium/Agrobacterium group</taxon>
        <taxon>Rhizobium</taxon>
    </lineage>
</organism>
<gene>
    <name evidence="1" type="ORF">JNB85_01120</name>
</gene>
<sequence>MTDFLESTAIRKLTNALLTFENDCEFPMYVYGKYEDAHRIVSGPTLSVALTHALPFLAKGLGHSRAVYGARQMPESGRTYGCLEVEFPDEDERPSDGYAELGIRSSVTFDDKIEVFDVLSEFDHAEGLLRYRAQEMGDTPNERASIKDAVDEYVKGCQPADAMGSQSAFRLQAGTGRSFQGA</sequence>
<comment type="caution">
    <text evidence="1">The sequence shown here is derived from an EMBL/GenBank/DDBJ whole genome shotgun (WGS) entry which is preliminary data.</text>
</comment>
<keyword evidence="2" id="KW-1185">Reference proteome</keyword>
<proteinExistence type="predicted"/>
<dbReference type="EMBL" id="JAEUAK010000001">
    <property type="protein sequence ID" value="MBW9051007.1"/>
    <property type="molecule type" value="Genomic_DNA"/>
</dbReference>
<evidence type="ECO:0000313" key="2">
    <source>
        <dbReference type="Proteomes" id="UP000717752"/>
    </source>
</evidence>
<dbReference type="Proteomes" id="UP000717752">
    <property type="component" value="Unassembled WGS sequence"/>
</dbReference>
<protein>
    <recommendedName>
        <fullName evidence="3">Gamma-glutamylcyclotransferase</fullName>
    </recommendedName>
</protein>
<reference evidence="1 2" key="1">
    <citation type="journal article" date="2021" name="MBio">
        <title>Poor Competitiveness of Bradyrhizobium in Pigeon Pea Root Colonization in Indian Soils.</title>
        <authorList>
            <person name="Chalasani D."/>
            <person name="Basu A."/>
            <person name="Pullabhotla S.V.S.R.N."/>
            <person name="Jorrin B."/>
            <person name="Neal A.L."/>
            <person name="Poole P.S."/>
            <person name="Podile A.R."/>
            <person name="Tkacz A."/>
        </authorList>
    </citation>
    <scope>NUCLEOTIDE SEQUENCE [LARGE SCALE GENOMIC DNA]</scope>
    <source>
        <strain evidence="1 2">HU56</strain>
    </source>
</reference>
<name>A0ABS7GLW4_9HYPH</name>